<dbReference type="Proteomes" id="UP000622890">
    <property type="component" value="Unassembled WGS sequence"/>
</dbReference>
<dbReference type="InterPro" id="IPR043128">
    <property type="entry name" value="Rev_trsase/Diguanyl_cyclase"/>
</dbReference>
<dbReference type="PANTHER" id="PTHR45138:SF9">
    <property type="entry name" value="DIGUANYLATE CYCLASE DGCM-RELATED"/>
    <property type="match status" value="1"/>
</dbReference>
<dbReference type="PANTHER" id="PTHR45138">
    <property type="entry name" value="REGULATORY COMPONENTS OF SENSORY TRANSDUCTION SYSTEM"/>
    <property type="match status" value="1"/>
</dbReference>
<dbReference type="InterPro" id="IPR000160">
    <property type="entry name" value="GGDEF_dom"/>
</dbReference>
<reference evidence="5" key="1">
    <citation type="submission" date="2021-01" db="EMBL/GenBank/DDBJ databases">
        <title>Genome sequence of strain Noviherbaspirillum sp. DKR-6.</title>
        <authorList>
            <person name="Chaudhary D.K."/>
        </authorList>
    </citation>
    <scope>NUCLEOTIDE SEQUENCE</scope>
    <source>
        <strain evidence="5">DKR-6</strain>
    </source>
</reference>
<evidence type="ECO:0000313" key="5">
    <source>
        <dbReference type="EMBL" id="MBK4735062.1"/>
    </source>
</evidence>
<comment type="caution">
    <text evidence="5">The sequence shown here is derived from an EMBL/GenBank/DDBJ whole genome shotgun (WGS) entry which is preliminary data.</text>
</comment>
<dbReference type="InterPro" id="IPR029787">
    <property type="entry name" value="Nucleotide_cyclase"/>
</dbReference>
<dbReference type="Gene3D" id="3.30.70.270">
    <property type="match status" value="1"/>
</dbReference>
<dbReference type="Pfam" id="PF00990">
    <property type="entry name" value="GGDEF"/>
    <property type="match status" value="1"/>
</dbReference>
<evidence type="ECO:0000256" key="1">
    <source>
        <dbReference type="ARBA" id="ARBA00012528"/>
    </source>
</evidence>
<dbReference type="InterPro" id="IPR050469">
    <property type="entry name" value="Diguanylate_Cyclase"/>
</dbReference>
<keyword evidence="6" id="KW-1185">Reference proteome</keyword>
<dbReference type="FunFam" id="3.30.70.270:FF:000001">
    <property type="entry name" value="Diguanylate cyclase domain protein"/>
    <property type="match status" value="1"/>
</dbReference>
<comment type="catalytic activity">
    <reaction evidence="2">
        <text>2 GTP = 3',3'-c-di-GMP + 2 diphosphate</text>
        <dbReference type="Rhea" id="RHEA:24898"/>
        <dbReference type="ChEBI" id="CHEBI:33019"/>
        <dbReference type="ChEBI" id="CHEBI:37565"/>
        <dbReference type="ChEBI" id="CHEBI:58805"/>
        <dbReference type="EC" id="2.7.7.65"/>
    </reaction>
</comment>
<dbReference type="SUPFAM" id="SSF55073">
    <property type="entry name" value="Nucleotide cyclase"/>
    <property type="match status" value="1"/>
</dbReference>
<evidence type="ECO:0000256" key="2">
    <source>
        <dbReference type="ARBA" id="ARBA00034247"/>
    </source>
</evidence>
<dbReference type="RefSeq" id="WP_200591820.1">
    <property type="nucleotide sequence ID" value="NZ_JAEPBG010000003.1"/>
</dbReference>
<feature type="coiled-coil region" evidence="3">
    <location>
        <begin position="290"/>
        <end position="324"/>
    </location>
</feature>
<evidence type="ECO:0000256" key="3">
    <source>
        <dbReference type="SAM" id="Coils"/>
    </source>
</evidence>
<protein>
    <recommendedName>
        <fullName evidence="1">diguanylate cyclase</fullName>
        <ecNumber evidence="1">2.7.7.65</ecNumber>
    </recommendedName>
</protein>
<dbReference type="EMBL" id="JAEPBG010000003">
    <property type="protein sequence ID" value="MBK4735062.1"/>
    <property type="molecule type" value="Genomic_DNA"/>
</dbReference>
<organism evidence="5 6">
    <name type="scientific">Noviherbaspirillum pedocola</name>
    <dbReference type="NCBI Taxonomy" id="2801341"/>
    <lineage>
        <taxon>Bacteria</taxon>
        <taxon>Pseudomonadati</taxon>
        <taxon>Pseudomonadota</taxon>
        <taxon>Betaproteobacteria</taxon>
        <taxon>Burkholderiales</taxon>
        <taxon>Oxalobacteraceae</taxon>
        <taxon>Noviherbaspirillum</taxon>
    </lineage>
</organism>
<gene>
    <name evidence="5" type="ORF">JJB74_10620</name>
</gene>
<keyword evidence="3" id="KW-0175">Coiled coil</keyword>
<dbReference type="AlphaFoldDB" id="A0A934SY71"/>
<sequence>MSNIDFKPDALAATAETGDAISALQRLAERMANTKGETSLFGQRLTQALRREDWALAERTLLAYVESAEEVANTRMAPRAGPVEVLSKEENAWRSVATRLLDAGVPALLPETDPLAAAPRHALQQARRALGQGNTETTASIDTLVARCGAYGVSQSRRQSLMAEFLTHLLGNVAALTEHESWVQGQLASAELLLKGALAEEALESAIANLKDVAARQAELKAGRDDAREASERMLGRFLSDLDGAAASAQQYDNRIAGYASRLNGAITPQQLDTLLAELRGDTAAYGETTRHTRAQMAEAQEALLEAKRRISALESKLEEMSELAREDPLTHSMNRRGMMEALCREMGRARRHETPLSIAMIDIDNFKQLNDSLGHRAGDGALVHLVAIIKSTLRQMDVIARFGGEEFLLLLPNTRLEDAVSAVARIQRELTKSIFMYEHQRVLVTFSAGAALAQAGEGEESLIRRADAALYEAKRQGKNRVVAAE</sequence>
<dbReference type="NCBIfam" id="TIGR00254">
    <property type="entry name" value="GGDEF"/>
    <property type="match status" value="1"/>
</dbReference>
<dbReference type="GO" id="GO:0052621">
    <property type="term" value="F:diguanylate cyclase activity"/>
    <property type="evidence" value="ECO:0007669"/>
    <property type="project" value="UniProtKB-EC"/>
</dbReference>
<evidence type="ECO:0000259" key="4">
    <source>
        <dbReference type="PROSITE" id="PS50887"/>
    </source>
</evidence>
<dbReference type="SMART" id="SM00267">
    <property type="entry name" value="GGDEF"/>
    <property type="match status" value="1"/>
</dbReference>
<feature type="domain" description="GGDEF" evidence="4">
    <location>
        <begin position="355"/>
        <end position="486"/>
    </location>
</feature>
<dbReference type="CDD" id="cd01949">
    <property type="entry name" value="GGDEF"/>
    <property type="match status" value="1"/>
</dbReference>
<dbReference type="EC" id="2.7.7.65" evidence="1"/>
<proteinExistence type="predicted"/>
<evidence type="ECO:0000313" key="6">
    <source>
        <dbReference type="Proteomes" id="UP000622890"/>
    </source>
</evidence>
<dbReference type="PROSITE" id="PS50887">
    <property type="entry name" value="GGDEF"/>
    <property type="match status" value="1"/>
</dbReference>
<accession>A0A934SY71</accession>
<name>A0A934SY71_9BURK</name>